<feature type="compositionally biased region" description="Polar residues" evidence="10">
    <location>
        <begin position="342"/>
        <end position="375"/>
    </location>
</feature>
<dbReference type="GO" id="GO:0004674">
    <property type="term" value="F:protein serine/threonine kinase activity"/>
    <property type="evidence" value="ECO:0007669"/>
    <property type="project" value="UniProtKB-KW"/>
</dbReference>
<evidence type="ECO:0000256" key="6">
    <source>
        <dbReference type="ARBA" id="ARBA00022840"/>
    </source>
</evidence>
<dbReference type="PROSITE" id="PS00107">
    <property type="entry name" value="PROTEIN_KINASE_ATP"/>
    <property type="match status" value="1"/>
</dbReference>
<keyword evidence="14" id="KW-1185">Reference proteome</keyword>
<evidence type="ECO:0000256" key="5">
    <source>
        <dbReference type="ARBA" id="ARBA00022777"/>
    </source>
</evidence>
<feature type="domain" description="Protein kinase" evidence="12">
    <location>
        <begin position="9"/>
        <end position="274"/>
    </location>
</feature>
<feature type="region of interest" description="Disordered" evidence="10">
    <location>
        <begin position="278"/>
        <end position="313"/>
    </location>
</feature>
<evidence type="ECO:0000259" key="12">
    <source>
        <dbReference type="PROSITE" id="PS50011"/>
    </source>
</evidence>
<keyword evidence="11" id="KW-0812">Transmembrane</keyword>
<dbReference type="CDD" id="cd14014">
    <property type="entry name" value="STKc_PknB_like"/>
    <property type="match status" value="1"/>
</dbReference>
<name>A0AAE3GNH1_9CYAN</name>
<dbReference type="Gene3D" id="1.10.510.10">
    <property type="entry name" value="Transferase(Phosphotransferase) domain 1"/>
    <property type="match status" value="1"/>
</dbReference>
<evidence type="ECO:0000256" key="11">
    <source>
        <dbReference type="SAM" id="Phobius"/>
    </source>
</evidence>
<dbReference type="PROSITE" id="PS50011">
    <property type="entry name" value="PROTEIN_KINASE_DOM"/>
    <property type="match status" value="1"/>
</dbReference>
<protein>
    <recommendedName>
        <fullName evidence="1">non-specific serine/threonine protein kinase</fullName>
        <ecNumber evidence="1">2.7.11.1</ecNumber>
    </recommendedName>
</protein>
<keyword evidence="5 13" id="KW-0418">Kinase</keyword>
<proteinExistence type="predicted"/>
<comment type="catalytic activity">
    <reaction evidence="7">
        <text>L-threonyl-[protein] + ATP = O-phospho-L-threonyl-[protein] + ADP + H(+)</text>
        <dbReference type="Rhea" id="RHEA:46608"/>
        <dbReference type="Rhea" id="RHEA-COMP:11060"/>
        <dbReference type="Rhea" id="RHEA-COMP:11605"/>
        <dbReference type="ChEBI" id="CHEBI:15378"/>
        <dbReference type="ChEBI" id="CHEBI:30013"/>
        <dbReference type="ChEBI" id="CHEBI:30616"/>
        <dbReference type="ChEBI" id="CHEBI:61977"/>
        <dbReference type="ChEBI" id="CHEBI:456216"/>
        <dbReference type="EC" id="2.7.11.1"/>
    </reaction>
</comment>
<evidence type="ECO:0000256" key="1">
    <source>
        <dbReference type="ARBA" id="ARBA00012513"/>
    </source>
</evidence>
<dbReference type="Pfam" id="PF00069">
    <property type="entry name" value="Pkinase"/>
    <property type="match status" value="1"/>
</dbReference>
<comment type="catalytic activity">
    <reaction evidence="8">
        <text>L-seryl-[protein] + ATP = O-phospho-L-seryl-[protein] + ADP + H(+)</text>
        <dbReference type="Rhea" id="RHEA:17989"/>
        <dbReference type="Rhea" id="RHEA-COMP:9863"/>
        <dbReference type="Rhea" id="RHEA-COMP:11604"/>
        <dbReference type="ChEBI" id="CHEBI:15378"/>
        <dbReference type="ChEBI" id="CHEBI:29999"/>
        <dbReference type="ChEBI" id="CHEBI:30616"/>
        <dbReference type="ChEBI" id="CHEBI:83421"/>
        <dbReference type="ChEBI" id="CHEBI:456216"/>
        <dbReference type="EC" id="2.7.11.1"/>
    </reaction>
</comment>
<evidence type="ECO:0000256" key="8">
    <source>
        <dbReference type="ARBA" id="ARBA00048679"/>
    </source>
</evidence>
<evidence type="ECO:0000313" key="13">
    <source>
        <dbReference type="EMBL" id="MCP2727825.1"/>
    </source>
</evidence>
<organism evidence="13 14">
    <name type="scientific">Limnofasciculus baicalensis BBK-W-15</name>
    <dbReference type="NCBI Taxonomy" id="2699891"/>
    <lineage>
        <taxon>Bacteria</taxon>
        <taxon>Bacillati</taxon>
        <taxon>Cyanobacteriota</taxon>
        <taxon>Cyanophyceae</taxon>
        <taxon>Coleofasciculales</taxon>
        <taxon>Coleofasciculaceae</taxon>
        <taxon>Limnofasciculus</taxon>
        <taxon>Limnofasciculus baicalensis</taxon>
    </lineage>
</organism>
<feature type="binding site" evidence="9">
    <location>
        <position position="40"/>
    </location>
    <ligand>
        <name>ATP</name>
        <dbReference type="ChEBI" id="CHEBI:30616"/>
    </ligand>
</feature>
<accession>A0AAE3GNH1</accession>
<dbReference type="SUPFAM" id="SSF56112">
    <property type="entry name" value="Protein kinase-like (PK-like)"/>
    <property type="match status" value="1"/>
</dbReference>
<evidence type="ECO:0000256" key="10">
    <source>
        <dbReference type="SAM" id="MobiDB-lite"/>
    </source>
</evidence>
<evidence type="ECO:0000256" key="9">
    <source>
        <dbReference type="PROSITE-ProRule" id="PRU10141"/>
    </source>
</evidence>
<evidence type="ECO:0000256" key="7">
    <source>
        <dbReference type="ARBA" id="ARBA00047899"/>
    </source>
</evidence>
<keyword evidence="6 9" id="KW-0067">ATP-binding</keyword>
<gene>
    <name evidence="13" type="ORF">NJ959_04955</name>
</gene>
<keyword evidence="11" id="KW-0472">Membrane</keyword>
<dbReference type="GO" id="GO:0005524">
    <property type="term" value="F:ATP binding"/>
    <property type="evidence" value="ECO:0007669"/>
    <property type="project" value="UniProtKB-UniRule"/>
</dbReference>
<feature type="transmembrane region" description="Helical" evidence="11">
    <location>
        <begin position="317"/>
        <end position="337"/>
    </location>
</feature>
<dbReference type="PANTHER" id="PTHR24363:SF0">
    <property type="entry name" value="SERINE_THREONINE KINASE LIKE DOMAIN CONTAINING 1"/>
    <property type="match status" value="1"/>
</dbReference>
<keyword evidence="4 9" id="KW-0547">Nucleotide-binding</keyword>
<dbReference type="RefSeq" id="WP_254010633.1">
    <property type="nucleotide sequence ID" value="NZ_JAMZMM010000029.1"/>
</dbReference>
<dbReference type="EMBL" id="JAMZMM010000029">
    <property type="protein sequence ID" value="MCP2727825.1"/>
    <property type="molecule type" value="Genomic_DNA"/>
</dbReference>
<feature type="region of interest" description="Disordered" evidence="10">
    <location>
        <begin position="342"/>
        <end position="399"/>
    </location>
</feature>
<dbReference type="InterPro" id="IPR017441">
    <property type="entry name" value="Protein_kinase_ATP_BS"/>
</dbReference>
<dbReference type="AlphaFoldDB" id="A0AAE3GNH1"/>
<keyword evidence="11" id="KW-1133">Transmembrane helix</keyword>
<dbReference type="Proteomes" id="UP001204953">
    <property type="component" value="Unassembled WGS sequence"/>
</dbReference>
<dbReference type="EC" id="2.7.11.1" evidence="1"/>
<dbReference type="InterPro" id="IPR011009">
    <property type="entry name" value="Kinase-like_dom_sf"/>
</dbReference>
<feature type="compositionally biased region" description="Pro residues" evidence="10">
    <location>
        <begin position="377"/>
        <end position="392"/>
    </location>
</feature>
<evidence type="ECO:0000256" key="4">
    <source>
        <dbReference type="ARBA" id="ARBA00022741"/>
    </source>
</evidence>
<evidence type="ECO:0000313" key="14">
    <source>
        <dbReference type="Proteomes" id="UP001204953"/>
    </source>
</evidence>
<keyword evidence="2 13" id="KW-0723">Serine/threonine-protein kinase</keyword>
<keyword evidence="3" id="KW-0808">Transferase</keyword>
<sequence>MPPILNNRYQISRTLGSGGFGETFLAEDTHLPSQRRCVIKQLKPIANNPQIYEIVKDRFQREAAILEELGSGHNQIPSLYAYFELDTQFYLVQELIEGVTLTSKMQEEGILSESSVKEILTNLLPVLDYIHSKGIIHRDIKPDNIMLRYSDHLPVLIDFGAVRETMGTIVNSQGNPTSSIVIGTPGFMPSEQAAGRPVYSSDLYSLGLTAIYLLTGKTPEQLETDSRTGEIIWRKHISQISPSLAMVLEKAIMSHPRDRYSTAMAMLQALQPLAQTITSNPSSSKTTVVSPPPVVASSAQTIPSTSSPSNQNNTKTIILGSFIVGGLISASVVFGMIMTRSPESSSENTATQQALLPSPSVTTQPIESPIENTVNPSPSPSPSITPQPPENKPSPKQAIPDYYSLINNAQYETSWKHLSPQFRNNSQLHPNGYISYVDWWQRVNFVEIQEVRMVEEGAEVARVETRLKYLMKSGREASHYLRFRLVWDAETNNWLIDDAKSL</sequence>
<dbReference type="SMART" id="SM00220">
    <property type="entry name" value="S_TKc"/>
    <property type="match status" value="1"/>
</dbReference>
<comment type="caution">
    <text evidence="13">The sequence shown here is derived from an EMBL/GenBank/DDBJ whole genome shotgun (WGS) entry which is preliminary data.</text>
</comment>
<evidence type="ECO:0000256" key="2">
    <source>
        <dbReference type="ARBA" id="ARBA00022527"/>
    </source>
</evidence>
<reference evidence="13" key="1">
    <citation type="submission" date="2022-06" db="EMBL/GenBank/DDBJ databases">
        <title>New cyanobacteria of genus Symplocastrum in benthos of Lake Baikal.</title>
        <authorList>
            <person name="Sorokovikova E."/>
            <person name="Tikhonova I."/>
            <person name="Krasnopeev A."/>
            <person name="Evseev P."/>
            <person name="Gladkikh A."/>
            <person name="Belykh O."/>
        </authorList>
    </citation>
    <scope>NUCLEOTIDE SEQUENCE</scope>
    <source>
        <strain evidence="13">BBK-W-15</strain>
    </source>
</reference>
<dbReference type="PROSITE" id="PS00108">
    <property type="entry name" value="PROTEIN_KINASE_ST"/>
    <property type="match status" value="1"/>
</dbReference>
<evidence type="ECO:0000256" key="3">
    <source>
        <dbReference type="ARBA" id="ARBA00022679"/>
    </source>
</evidence>
<dbReference type="PANTHER" id="PTHR24363">
    <property type="entry name" value="SERINE/THREONINE PROTEIN KINASE"/>
    <property type="match status" value="1"/>
</dbReference>
<dbReference type="InterPro" id="IPR000719">
    <property type="entry name" value="Prot_kinase_dom"/>
</dbReference>
<dbReference type="InterPro" id="IPR008271">
    <property type="entry name" value="Ser/Thr_kinase_AS"/>
</dbReference>